<name>A0A4V5TJI8_9BACI</name>
<evidence type="ECO:0000313" key="3">
    <source>
        <dbReference type="EMBL" id="TKI59753.1"/>
    </source>
</evidence>
<reference evidence="3 4" key="1">
    <citation type="submission" date="2019-04" db="EMBL/GenBank/DDBJ databases">
        <title>Lysinibacillus genome sequencing.</title>
        <authorList>
            <person name="Dunlap C."/>
        </authorList>
    </citation>
    <scope>NUCLEOTIDE SEQUENCE [LARGE SCALE GENOMIC DNA]</scope>
    <source>
        <strain evidence="3 4">CCTCC AB 2010389</strain>
    </source>
</reference>
<protein>
    <submittedName>
        <fullName evidence="3">DUF1910 domain-containing protein</fullName>
    </submittedName>
</protein>
<dbReference type="EMBL" id="SZPU01000090">
    <property type="protein sequence ID" value="TKI59753.1"/>
    <property type="molecule type" value="Genomic_DNA"/>
</dbReference>
<dbReference type="Gene3D" id="1.10.3920.10">
    <property type="entry name" value="PA2201 C-terminal domain-like"/>
    <property type="match status" value="1"/>
</dbReference>
<feature type="domain" description="PoNi N-terminal" evidence="1">
    <location>
        <begin position="2"/>
        <end position="124"/>
    </location>
</feature>
<evidence type="ECO:0000313" key="4">
    <source>
        <dbReference type="Proteomes" id="UP000308744"/>
    </source>
</evidence>
<sequence>MRDHLCIEEKCREGIEYHKEFIAENREDIRNLEEDIKNGIQRKSKDNKSRIEASYLRTFKYELEDIRAKYSLGEDISAIEEDFHNAIYDLEHTGTREVGYLSMLWTISLGILLETDKKNIERLSKVVEEKEINDSVIDFLLYASNIGHTKINNDYYKENPYSKTREIIELAQTDKKKASKRLQTYMEKEWFKGHYDYE</sequence>
<accession>A0A4V5TJI8</accession>
<feature type="domain" description="PoNi C-terminal" evidence="2">
    <location>
        <begin position="133"/>
        <end position="197"/>
    </location>
</feature>
<gene>
    <name evidence="3" type="ORF">FC756_20480</name>
</gene>
<evidence type="ECO:0000259" key="2">
    <source>
        <dbReference type="Pfam" id="PF08929"/>
    </source>
</evidence>
<dbReference type="AlphaFoldDB" id="A0A4V5TJI8"/>
<feature type="non-terminal residue" evidence="3">
    <location>
        <position position="198"/>
    </location>
</feature>
<dbReference type="RefSeq" id="WP_137067824.1">
    <property type="nucleotide sequence ID" value="NZ_SZPU01000090.1"/>
</dbReference>
<dbReference type="Pfam" id="PF08929">
    <property type="entry name" value="PoNi_C"/>
    <property type="match status" value="1"/>
</dbReference>
<organism evidence="3 4">
    <name type="scientific">Lysinibacillus mangiferihumi</name>
    <dbReference type="NCBI Taxonomy" id="1130819"/>
    <lineage>
        <taxon>Bacteria</taxon>
        <taxon>Bacillati</taxon>
        <taxon>Bacillota</taxon>
        <taxon>Bacilli</taxon>
        <taxon>Bacillales</taxon>
        <taxon>Bacillaceae</taxon>
        <taxon>Lysinibacillus</taxon>
    </lineage>
</organism>
<proteinExistence type="predicted"/>
<comment type="caution">
    <text evidence="3">The sequence shown here is derived from an EMBL/GenBank/DDBJ whole genome shotgun (WGS) entry which is preliminary data.</text>
</comment>
<dbReference type="InterPro" id="IPR028983">
    <property type="entry name" value="PA2201-like_C"/>
</dbReference>
<dbReference type="Pfam" id="PF08928">
    <property type="entry name" value="PoNi_N"/>
    <property type="match status" value="1"/>
</dbReference>
<evidence type="ECO:0000259" key="1">
    <source>
        <dbReference type="Pfam" id="PF08928"/>
    </source>
</evidence>
<dbReference type="InterPro" id="IPR015025">
    <property type="entry name" value="PoNi_C"/>
</dbReference>
<dbReference type="InterPro" id="IPR015024">
    <property type="entry name" value="PoNi_N"/>
</dbReference>
<dbReference type="SUPFAM" id="SSF140731">
    <property type="entry name" value="PA2201 C-terminal domain-like"/>
    <property type="match status" value="1"/>
</dbReference>
<keyword evidence="4" id="KW-1185">Reference proteome</keyword>
<dbReference type="Proteomes" id="UP000308744">
    <property type="component" value="Unassembled WGS sequence"/>
</dbReference>